<reference evidence="2" key="1">
    <citation type="submission" date="2021-02" db="EMBL/GenBank/DDBJ databases">
        <authorList>
            <person name="Nowell W R."/>
        </authorList>
    </citation>
    <scope>NUCLEOTIDE SEQUENCE</scope>
</reference>
<evidence type="ECO:0000313" key="3">
    <source>
        <dbReference type="Proteomes" id="UP000663866"/>
    </source>
</evidence>
<accession>A0A821C865</accession>
<dbReference type="EMBL" id="CAJOBG010073287">
    <property type="protein sequence ID" value="CAF4603017.1"/>
    <property type="molecule type" value="Genomic_DNA"/>
</dbReference>
<name>A0A821C865_9BILA</name>
<keyword evidence="3" id="KW-1185">Reference proteome</keyword>
<dbReference type="Proteomes" id="UP000663866">
    <property type="component" value="Unassembled WGS sequence"/>
</dbReference>
<organism evidence="2 3">
    <name type="scientific">Rotaria magnacalcarata</name>
    <dbReference type="NCBI Taxonomy" id="392030"/>
    <lineage>
        <taxon>Eukaryota</taxon>
        <taxon>Metazoa</taxon>
        <taxon>Spiralia</taxon>
        <taxon>Gnathifera</taxon>
        <taxon>Rotifera</taxon>
        <taxon>Eurotatoria</taxon>
        <taxon>Bdelloidea</taxon>
        <taxon>Philodinida</taxon>
        <taxon>Philodinidae</taxon>
        <taxon>Rotaria</taxon>
    </lineage>
</organism>
<sequence>KDRYVEARELNRIQNYIELKLKEAKHIVTEAPPTVQYEEEQTNEELSEVNLLCAGSSKFSHPSYI</sequence>
<dbReference type="AlphaFoldDB" id="A0A821C865"/>
<evidence type="ECO:0000313" key="1">
    <source>
        <dbReference type="EMBL" id="CAF4602945.1"/>
    </source>
</evidence>
<gene>
    <name evidence="1" type="ORF">OVN521_LOCUS45238</name>
    <name evidence="2" type="ORF">OVN521_LOCUS45240</name>
</gene>
<feature type="non-terminal residue" evidence="2">
    <location>
        <position position="1"/>
    </location>
</feature>
<comment type="caution">
    <text evidence="2">The sequence shown here is derived from an EMBL/GenBank/DDBJ whole genome shotgun (WGS) entry which is preliminary data.</text>
</comment>
<protein>
    <submittedName>
        <fullName evidence="2">Uncharacterized protein</fullName>
    </submittedName>
</protein>
<proteinExistence type="predicted"/>
<dbReference type="EMBL" id="CAJOBG010073273">
    <property type="protein sequence ID" value="CAF4602945.1"/>
    <property type="molecule type" value="Genomic_DNA"/>
</dbReference>
<evidence type="ECO:0000313" key="2">
    <source>
        <dbReference type="EMBL" id="CAF4603017.1"/>
    </source>
</evidence>